<dbReference type="PANTHER" id="PTHR35936:SF17">
    <property type="entry name" value="ARGININE-BINDING EXTRACELLULAR PROTEIN ARTP"/>
    <property type="match status" value="1"/>
</dbReference>
<evidence type="ECO:0000256" key="1">
    <source>
        <dbReference type="ARBA" id="ARBA00010333"/>
    </source>
</evidence>
<dbReference type="Pfam" id="PF00497">
    <property type="entry name" value="SBP_bac_3"/>
    <property type="match status" value="1"/>
</dbReference>
<evidence type="ECO:0000256" key="2">
    <source>
        <dbReference type="ARBA" id="ARBA00022729"/>
    </source>
</evidence>
<dbReference type="SUPFAM" id="SSF53850">
    <property type="entry name" value="Periplasmic binding protein-like II"/>
    <property type="match status" value="1"/>
</dbReference>
<keyword evidence="6" id="KW-1185">Reference proteome</keyword>
<sequence>MKSLLFLLSFLLFSSFSHAESEKTYKVATDPTYPPFEFIDEKGEIIGLDIDILKAIAKNQNFKLTFYHKDWSIIFNELTDKRADIIINGFASTDLEPNIANISNPYLTSLDCISYLDDKNLSDWQKHTIAVSEDEILAKSLQEEVKNLVLVKTPFMALKEVILGNANWAAADCNLLKYYLNSPTIKNRGYNFKIKTIENNTNKNVSLVIALNKDDEELLNKINTGLENIKKNGELETLLKKWKIN</sequence>
<dbReference type="Gene3D" id="3.40.190.10">
    <property type="entry name" value="Periplasmic binding protein-like II"/>
    <property type="match status" value="2"/>
</dbReference>
<feature type="signal peptide" evidence="3">
    <location>
        <begin position="1"/>
        <end position="19"/>
    </location>
</feature>
<evidence type="ECO:0000256" key="3">
    <source>
        <dbReference type="SAM" id="SignalP"/>
    </source>
</evidence>
<dbReference type="RefSeq" id="WP_072576350.1">
    <property type="nucleotide sequence ID" value="NZ_LWHB01000064.1"/>
</dbReference>
<name>A0A380MTV4_9GAMM</name>
<organism evidence="5 6">
    <name type="scientific">Suttonella ornithocola</name>
    <dbReference type="NCBI Taxonomy" id="279832"/>
    <lineage>
        <taxon>Bacteria</taxon>
        <taxon>Pseudomonadati</taxon>
        <taxon>Pseudomonadota</taxon>
        <taxon>Gammaproteobacteria</taxon>
        <taxon>Cardiobacteriales</taxon>
        <taxon>Cardiobacteriaceae</taxon>
        <taxon>Suttonella</taxon>
    </lineage>
</organism>
<feature type="domain" description="Solute-binding protein family 3/N-terminal" evidence="4">
    <location>
        <begin position="24"/>
        <end position="245"/>
    </location>
</feature>
<evidence type="ECO:0000313" key="5">
    <source>
        <dbReference type="EMBL" id="SUO95486.1"/>
    </source>
</evidence>
<reference evidence="5 6" key="1">
    <citation type="submission" date="2018-06" db="EMBL/GenBank/DDBJ databases">
        <authorList>
            <consortium name="Pathogen Informatics"/>
            <person name="Doyle S."/>
        </authorList>
    </citation>
    <scope>NUCLEOTIDE SEQUENCE [LARGE SCALE GENOMIC DNA]</scope>
    <source>
        <strain evidence="5 6">NCTC13337</strain>
    </source>
</reference>
<gene>
    <name evidence="5" type="ORF">NCTC13337_01385</name>
</gene>
<evidence type="ECO:0000313" key="6">
    <source>
        <dbReference type="Proteomes" id="UP000254601"/>
    </source>
</evidence>
<dbReference type="InterPro" id="IPR001638">
    <property type="entry name" value="Solute-binding_3/MltF_N"/>
</dbReference>
<accession>A0A380MTV4</accession>
<dbReference type="OrthoDB" id="9768183at2"/>
<dbReference type="AlphaFoldDB" id="A0A380MTV4"/>
<protein>
    <submittedName>
        <fullName evidence="5">Probable amino-acid ABC transporter-binding protein HI_1080</fullName>
    </submittedName>
</protein>
<feature type="chain" id="PRO_5016714641" evidence="3">
    <location>
        <begin position="20"/>
        <end position="245"/>
    </location>
</feature>
<dbReference type="EMBL" id="UHIC01000001">
    <property type="protein sequence ID" value="SUO95486.1"/>
    <property type="molecule type" value="Genomic_DNA"/>
</dbReference>
<dbReference type="SMART" id="SM00062">
    <property type="entry name" value="PBPb"/>
    <property type="match status" value="1"/>
</dbReference>
<proteinExistence type="inferred from homology"/>
<keyword evidence="2 3" id="KW-0732">Signal</keyword>
<dbReference type="PANTHER" id="PTHR35936">
    <property type="entry name" value="MEMBRANE-BOUND LYTIC MUREIN TRANSGLYCOSYLASE F"/>
    <property type="match status" value="1"/>
</dbReference>
<evidence type="ECO:0000259" key="4">
    <source>
        <dbReference type="SMART" id="SM00062"/>
    </source>
</evidence>
<dbReference type="Proteomes" id="UP000254601">
    <property type="component" value="Unassembled WGS sequence"/>
</dbReference>
<comment type="similarity">
    <text evidence="1">Belongs to the bacterial solute-binding protein 3 family.</text>
</comment>